<dbReference type="Pfam" id="PF00326">
    <property type="entry name" value="Peptidase_S9"/>
    <property type="match status" value="1"/>
</dbReference>
<keyword evidence="2" id="KW-0720">Serine protease</keyword>
<evidence type="ECO:0000256" key="3">
    <source>
        <dbReference type="SAM" id="MobiDB-lite"/>
    </source>
</evidence>
<dbReference type="AlphaFoldDB" id="A0A326UED6"/>
<dbReference type="SUPFAM" id="SSF53474">
    <property type="entry name" value="alpha/beta-Hydrolases"/>
    <property type="match status" value="1"/>
</dbReference>
<feature type="domain" description="Peptidase S9 prolyl oligopeptidase catalytic" evidence="4">
    <location>
        <begin position="580"/>
        <end position="780"/>
    </location>
</feature>
<protein>
    <submittedName>
        <fullName evidence="5">Dipeptidyl aminopeptidase/acylaminoacyl peptidase</fullName>
    </submittedName>
</protein>
<dbReference type="GO" id="GO:0006508">
    <property type="term" value="P:proteolysis"/>
    <property type="evidence" value="ECO:0007669"/>
    <property type="project" value="InterPro"/>
</dbReference>
<dbReference type="InterPro" id="IPR001375">
    <property type="entry name" value="Peptidase_S9_cat"/>
</dbReference>
<dbReference type="OrthoDB" id="108903at2"/>
<name>A0A326UED6_THEHA</name>
<dbReference type="PANTHER" id="PTHR42776:SF27">
    <property type="entry name" value="DIPEPTIDYL PEPTIDASE FAMILY MEMBER 6"/>
    <property type="match status" value="1"/>
</dbReference>
<evidence type="ECO:0000256" key="1">
    <source>
        <dbReference type="ARBA" id="ARBA00022801"/>
    </source>
</evidence>
<comment type="caution">
    <text evidence="5">The sequence shown here is derived from an EMBL/GenBank/DDBJ whole genome shotgun (WGS) entry which is preliminary data.</text>
</comment>
<dbReference type="Proteomes" id="UP000248806">
    <property type="component" value="Unassembled WGS sequence"/>
</dbReference>
<evidence type="ECO:0000256" key="2">
    <source>
        <dbReference type="ARBA" id="ARBA00022825"/>
    </source>
</evidence>
<dbReference type="Pfam" id="PF07676">
    <property type="entry name" value="PD40"/>
    <property type="match status" value="3"/>
</dbReference>
<keyword evidence="6" id="KW-1185">Reference proteome</keyword>
<dbReference type="GO" id="GO:0004252">
    <property type="term" value="F:serine-type endopeptidase activity"/>
    <property type="evidence" value="ECO:0007669"/>
    <property type="project" value="TreeGrafter"/>
</dbReference>
<dbReference type="InterPro" id="IPR029058">
    <property type="entry name" value="AB_hydrolase_fold"/>
</dbReference>
<evidence type="ECO:0000313" key="6">
    <source>
        <dbReference type="Proteomes" id="UP000248806"/>
    </source>
</evidence>
<accession>A0A326UED6</accession>
<dbReference type="PANTHER" id="PTHR42776">
    <property type="entry name" value="SERINE PEPTIDASE S9 FAMILY MEMBER"/>
    <property type="match status" value="1"/>
</dbReference>
<dbReference type="GO" id="GO:0004177">
    <property type="term" value="F:aminopeptidase activity"/>
    <property type="evidence" value="ECO:0007669"/>
    <property type="project" value="UniProtKB-KW"/>
</dbReference>
<evidence type="ECO:0000313" key="5">
    <source>
        <dbReference type="EMBL" id="PZW24872.1"/>
    </source>
</evidence>
<organism evidence="5 6">
    <name type="scientific">Thermosporothrix hazakensis</name>
    <dbReference type="NCBI Taxonomy" id="644383"/>
    <lineage>
        <taxon>Bacteria</taxon>
        <taxon>Bacillati</taxon>
        <taxon>Chloroflexota</taxon>
        <taxon>Ktedonobacteria</taxon>
        <taxon>Ktedonobacterales</taxon>
        <taxon>Thermosporotrichaceae</taxon>
        <taxon>Thermosporothrix</taxon>
    </lineage>
</organism>
<feature type="compositionally biased region" description="Basic and acidic residues" evidence="3">
    <location>
        <begin position="78"/>
        <end position="93"/>
    </location>
</feature>
<dbReference type="InterPro" id="IPR011042">
    <property type="entry name" value="6-blade_b-propeller_TolB-like"/>
</dbReference>
<feature type="region of interest" description="Disordered" evidence="3">
    <location>
        <begin position="1"/>
        <end position="124"/>
    </location>
</feature>
<reference evidence="5 6" key="1">
    <citation type="submission" date="2018-06" db="EMBL/GenBank/DDBJ databases">
        <title>Genomic Encyclopedia of Archaeal and Bacterial Type Strains, Phase II (KMG-II): from individual species to whole genera.</title>
        <authorList>
            <person name="Goeker M."/>
        </authorList>
    </citation>
    <scope>NUCLEOTIDE SEQUENCE [LARGE SCALE GENOMIC DNA]</scope>
    <source>
        <strain evidence="5 6">ATCC BAA-1881</strain>
    </source>
</reference>
<evidence type="ECO:0000259" key="4">
    <source>
        <dbReference type="Pfam" id="PF00326"/>
    </source>
</evidence>
<sequence>MATNEDTTKPRVSIPETEQQNTEQHQPESAEPENTGQQPLEPDDNVTAPMDFHEQLAPTPITPEEPASEAEAEPTPVAEEHEQTPNTEEKNEAPEQTPNTREKNEAPELTASSQQPAGTIVTPAREAPVTAPRLPYMRVEDLTELRVVSDPQLSPDGSQIAFTVLESDAVHNTTRSAIWLVKSNASKNDQPWKLTTGTAHDTQPRWSPDGRRLAFLSDRSGTPQIYVLTMYGGEAQQLSDLPQGVSDFSWSPNGRAILAQSGWKPADEQNLEQPGYAPTIITRLGAYREGTGFLHGRHQQLWLLPLAGEPTRITSEPVDLLDASWSPDGSEIAFCANRRTDADISASSALWVLTLKTGQLRRLSPEDGVAAMPAWSPDGKYIAFLYSPDQTEASNIAPWLVEADGSGTARPAVPGAEAITTQVWIIDELRTDYLTRPQWYPDSQSFIVTVQERGQVHLSRINLVKQSIERLTKGNGRYLAPQLSKDGQRIALIRADWFTPGDIWCTDGNGENLRKLTRVNDAFLQSRQLIRPKRVTWKAHDGLEIEGWLYLPPLRPGTRAPLLLAPHGGPTAAWGDAYVHEFQVLAGRGYAVLAPNSRGSSGYGEEFSRKLLNDWGGDDYRDLMAGLDHVLSTEPLDSSRLGITGMSYGGYMTNWAIAQTNRFKAAVSRNSISNIMTAGLLSDQPTWFQQVMDTPDLQRSRSPLTHAHKIQTPLLLLHGENDLRCPISEAVQLFTALRQRKRVVQLVRYPEGGHLMDWPANGSPQLRLDRLRRTVEWFEHFV</sequence>
<keyword evidence="5" id="KW-0645">Protease</keyword>
<dbReference type="RefSeq" id="WP_111324801.1">
    <property type="nucleotide sequence ID" value="NZ_BIFX01000001.1"/>
</dbReference>
<keyword evidence="1" id="KW-0378">Hydrolase</keyword>
<keyword evidence="5" id="KW-0031">Aminopeptidase</keyword>
<dbReference type="Gene3D" id="2.120.10.30">
    <property type="entry name" value="TolB, C-terminal domain"/>
    <property type="match status" value="2"/>
</dbReference>
<dbReference type="SUPFAM" id="SSF82171">
    <property type="entry name" value="DPP6 N-terminal domain-like"/>
    <property type="match status" value="1"/>
</dbReference>
<dbReference type="EMBL" id="QKUF01000020">
    <property type="protein sequence ID" value="PZW24872.1"/>
    <property type="molecule type" value="Genomic_DNA"/>
</dbReference>
<proteinExistence type="predicted"/>
<dbReference type="InterPro" id="IPR011659">
    <property type="entry name" value="WD40"/>
</dbReference>
<dbReference type="Gene3D" id="3.40.50.1820">
    <property type="entry name" value="alpha/beta hydrolase"/>
    <property type="match status" value="1"/>
</dbReference>
<gene>
    <name evidence="5" type="ORF">EI42_04480</name>
</gene>